<gene>
    <name evidence="1" type="ORF">DC3_19770</name>
</gene>
<reference evidence="1 2" key="1">
    <citation type="submission" date="2019-07" db="EMBL/GenBank/DDBJ databases">
        <title>Whole genome shotgun sequence of Deinococcus cellulosilyticus NBRC 106333.</title>
        <authorList>
            <person name="Hosoyama A."/>
            <person name="Uohara A."/>
            <person name="Ohji S."/>
            <person name="Ichikawa N."/>
        </authorList>
    </citation>
    <scope>NUCLEOTIDE SEQUENCE [LARGE SCALE GENOMIC DNA]</scope>
    <source>
        <strain evidence="1 2">NBRC 106333</strain>
    </source>
</reference>
<proteinExistence type="predicted"/>
<organism evidence="1 2">
    <name type="scientific">Deinococcus cellulosilyticus (strain DSM 18568 / NBRC 106333 / KACC 11606 / 5516J-15)</name>
    <dbReference type="NCBI Taxonomy" id="1223518"/>
    <lineage>
        <taxon>Bacteria</taxon>
        <taxon>Thermotogati</taxon>
        <taxon>Deinococcota</taxon>
        <taxon>Deinococci</taxon>
        <taxon>Deinococcales</taxon>
        <taxon>Deinococcaceae</taxon>
        <taxon>Deinococcus</taxon>
    </lineage>
</organism>
<name>A0A511N0G0_DEIC1</name>
<protein>
    <submittedName>
        <fullName evidence="1">Uncharacterized protein</fullName>
    </submittedName>
</protein>
<comment type="caution">
    <text evidence="1">The sequence shown here is derived from an EMBL/GenBank/DDBJ whole genome shotgun (WGS) entry which is preliminary data.</text>
</comment>
<dbReference type="Proteomes" id="UP000321306">
    <property type="component" value="Unassembled WGS sequence"/>
</dbReference>
<accession>A0A511N0G0</accession>
<keyword evidence="2" id="KW-1185">Reference proteome</keyword>
<dbReference type="EMBL" id="BJXB01000007">
    <property type="protein sequence ID" value="GEM46342.1"/>
    <property type="molecule type" value="Genomic_DNA"/>
</dbReference>
<dbReference type="AlphaFoldDB" id="A0A511N0G0"/>
<evidence type="ECO:0000313" key="1">
    <source>
        <dbReference type="EMBL" id="GEM46342.1"/>
    </source>
</evidence>
<sequence length="96" mass="10935">MPAQTVARSRVKDRDFILVVKHDGSITTLRLRDIAWIDGDDTRCRVTFQQEGLQLQVHLREGADAFRLRCEGLKEAIDLGDCVLINQHFAPQSRGF</sequence>
<evidence type="ECO:0000313" key="2">
    <source>
        <dbReference type="Proteomes" id="UP000321306"/>
    </source>
</evidence>
<dbReference type="RefSeq" id="WP_146884158.1">
    <property type="nucleotide sequence ID" value="NZ_BJXB01000007.1"/>
</dbReference>